<gene>
    <name evidence="3" type="ORF">ACFPCZ_17365</name>
</gene>
<dbReference type="RefSeq" id="WP_344143658.1">
    <property type="nucleotide sequence ID" value="NZ_BAAAQI010000008.1"/>
</dbReference>
<dbReference type="Gene3D" id="3.30.530.20">
    <property type="match status" value="1"/>
</dbReference>
<name>A0ABV9SMC3_9ACTN</name>
<sequence>MNPDLDLGLERVIRAPRATVWSAWTDPSRLEQWWVPAPSRCRVDHLDLHPGGAFVTRLSDDGTEFVPHLDACFLAVDEPERIVFTTAIDSTWRPAGRVPFTMTATITLFEHPEGTDYRILVRHGAPDARAQHEKLGFAEGWGTVADQLAAHAEAAR</sequence>
<dbReference type="InterPro" id="IPR023393">
    <property type="entry name" value="START-like_dom_sf"/>
</dbReference>
<proteinExistence type="inferred from homology"/>
<keyword evidence="4" id="KW-1185">Reference proteome</keyword>
<evidence type="ECO:0000259" key="2">
    <source>
        <dbReference type="Pfam" id="PF08327"/>
    </source>
</evidence>
<organism evidence="3 4">
    <name type="scientific">Streptomonospora arabica</name>
    <dbReference type="NCBI Taxonomy" id="412417"/>
    <lineage>
        <taxon>Bacteria</taxon>
        <taxon>Bacillati</taxon>
        <taxon>Actinomycetota</taxon>
        <taxon>Actinomycetes</taxon>
        <taxon>Streptosporangiales</taxon>
        <taxon>Nocardiopsidaceae</taxon>
        <taxon>Streptomonospora</taxon>
    </lineage>
</organism>
<feature type="domain" description="Activator of Hsp90 ATPase homologue 1/2-like C-terminal" evidence="2">
    <location>
        <begin position="14"/>
        <end position="152"/>
    </location>
</feature>
<comment type="caution">
    <text evidence="3">The sequence shown here is derived from an EMBL/GenBank/DDBJ whole genome shotgun (WGS) entry which is preliminary data.</text>
</comment>
<evidence type="ECO:0000313" key="4">
    <source>
        <dbReference type="Proteomes" id="UP001595858"/>
    </source>
</evidence>
<dbReference type="Proteomes" id="UP001595858">
    <property type="component" value="Unassembled WGS sequence"/>
</dbReference>
<reference evidence="4" key="1">
    <citation type="journal article" date="2019" name="Int. J. Syst. Evol. Microbiol.">
        <title>The Global Catalogue of Microorganisms (GCM) 10K type strain sequencing project: providing services to taxonomists for standard genome sequencing and annotation.</title>
        <authorList>
            <consortium name="The Broad Institute Genomics Platform"/>
            <consortium name="The Broad Institute Genome Sequencing Center for Infectious Disease"/>
            <person name="Wu L."/>
            <person name="Ma J."/>
        </authorList>
    </citation>
    <scope>NUCLEOTIDE SEQUENCE [LARGE SCALE GENOMIC DNA]</scope>
    <source>
        <strain evidence="4">CGMCC 4.7304</strain>
    </source>
</reference>
<comment type="similarity">
    <text evidence="1">Belongs to the AHA1 family.</text>
</comment>
<dbReference type="EMBL" id="JBHSIY010000014">
    <property type="protein sequence ID" value="MFC4868406.1"/>
    <property type="molecule type" value="Genomic_DNA"/>
</dbReference>
<evidence type="ECO:0000256" key="1">
    <source>
        <dbReference type="ARBA" id="ARBA00006817"/>
    </source>
</evidence>
<evidence type="ECO:0000313" key="3">
    <source>
        <dbReference type="EMBL" id="MFC4868406.1"/>
    </source>
</evidence>
<dbReference type="SUPFAM" id="SSF55961">
    <property type="entry name" value="Bet v1-like"/>
    <property type="match status" value="1"/>
</dbReference>
<dbReference type="InterPro" id="IPR013538">
    <property type="entry name" value="ASHA1/2-like_C"/>
</dbReference>
<dbReference type="Pfam" id="PF08327">
    <property type="entry name" value="AHSA1"/>
    <property type="match status" value="1"/>
</dbReference>
<protein>
    <submittedName>
        <fullName evidence="3">SRPBCC domain-containing protein</fullName>
    </submittedName>
</protein>
<accession>A0ABV9SMC3</accession>